<dbReference type="PROSITE" id="PS50853">
    <property type="entry name" value="FN3"/>
    <property type="match status" value="2"/>
</dbReference>
<dbReference type="PANTHER" id="PTHR16897:SF2">
    <property type="entry name" value="OS03G0226600 PROTEIN"/>
    <property type="match status" value="1"/>
</dbReference>
<evidence type="ECO:0000313" key="3">
    <source>
        <dbReference type="Proteomes" id="UP001374579"/>
    </source>
</evidence>
<dbReference type="InterPro" id="IPR003961">
    <property type="entry name" value="FN3_dom"/>
</dbReference>
<reference evidence="2 3" key="1">
    <citation type="submission" date="2024-02" db="EMBL/GenBank/DDBJ databases">
        <title>Chromosome-scale genome assembly of the rough periwinkle Littorina saxatilis.</title>
        <authorList>
            <person name="De Jode A."/>
            <person name="Faria R."/>
            <person name="Formenti G."/>
            <person name="Sims Y."/>
            <person name="Smith T.P."/>
            <person name="Tracey A."/>
            <person name="Wood J.M.D."/>
            <person name="Zagrodzka Z.B."/>
            <person name="Johannesson K."/>
            <person name="Butlin R.K."/>
            <person name="Leder E.H."/>
        </authorList>
    </citation>
    <scope>NUCLEOTIDE SEQUENCE [LARGE SCALE GENOMIC DNA]</scope>
    <source>
        <strain evidence="2">Snail1</strain>
        <tissue evidence="2">Muscle</tissue>
    </source>
</reference>
<dbReference type="SUPFAM" id="SSF49265">
    <property type="entry name" value="Fibronectin type III"/>
    <property type="match status" value="2"/>
</dbReference>
<dbReference type="Gene3D" id="2.60.40.10">
    <property type="entry name" value="Immunoglobulins"/>
    <property type="match status" value="1"/>
</dbReference>
<name>A0AAN9AI33_9CAEN</name>
<dbReference type="Proteomes" id="UP001374579">
    <property type="component" value="Unassembled WGS sequence"/>
</dbReference>
<gene>
    <name evidence="2" type="ORF">V1264_021413</name>
</gene>
<dbReference type="PANTHER" id="PTHR16897">
    <property type="entry name" value="OS10G0105400 PROTEIN"/>
    <property type="match status" value="1"/>
</dbReference>
<feature type="domain" description="Fibronectin type-III" evidence="1">
    <location>
        <begin position="1887"/>
        <end position="1984"/>
    </location>
</feature>
<evidence type="ECO:0000259" key="1">
    <source>
        <dbReference type="PROSITE" id="PS50853"/>
    </source>
</evidence>
<accession>A0AAN9AI33</accession>
<dbReference type="EMBL" id="JBAMIC010004070">
    <property type="protein sequence ID" value="KAK7087345.1"/>
    <property type="molecule type" value="Genomic_DNA"/>
</dbReference>
<organism evidence="2 3">
    <name type="scientific">Littorina saxatilis</name>
    <dbReference type="NCBI Taxonomy" id="31220"/>
    <lineage>
        <taxon>Eukaryota</taxon>
        <taxon>Metazoa</taxon>
        <taxon>Spiralia</taxon>
        <taxon>Lophotrochozoa</taxon>
        <taxon>Mollusca</taxon>
        <taxon>Gastropoda</taxon>
        <taxon>Caenogastropoda</taxon>
        <taxon>Littorinimorpha</taxon>
        <taxon>Littorinoidea</taxon>
        <taxon>Littorinidae</taxon>
        <taxon>Littorina</taxon>
    </lineage>
</organism>
<keyword evidence="3" id="KW-1185">Reference proteome</keyword>
<dbReference type="CDD" id="cd00063">
    <property type="entry name" value="FN3"/>
    <property type="match status" value="1"/>
</dbReference>
<feature type="domain" description="Fibronectin type-III" evidence="1">
    <location>
        <begin position="2523"/>
        <end position="2622"/>
    </location>
</feature>
<sequence length="3258" mass="353458">MLTVSWNSVPDLNTCRVAVIDINGTNTNSTHAGVKTDCDSQQDVGIKTQPTQLFFAIKADFTIQPGPFAPYVSESKVGIVGASIKAARVSLDGSEAPVLAQTLNGPPYCQESASDTDPVLGVHDCEATLTMPQHLVNLNDGESVCADMEASAGGFYKLKDNSGNYKGTKTFTRTNKSKRVCFIYDETKPAHCTATRGQCSSVPMKLSTRLTRHSEIKLHIDGWTDPKPPGGESNPKSASGIEHFHLEVHGVNVGESNVSVQNTAITNLTQVWNATGGSGAGGPYDVTVTLPEGTTSRLYAVILEVHDKAGNVGYARRLVLLDNSSAVDVLASSSLRVVHANPNSNRHWQTDVSKALCVNWTGRFYNTELYNNNWLMPVTVDNGREIDRQYDQTSGVLPIDGTNNVEGVTKFEMSWSRGPSQRSDFIEITDVFAQAICLNQSLSDGETYDVWIRASDVMNNSKDDCVRVSIDHTGPAVSVEGLRGRWNRTGLYVHNSADLSTMTLVLTAADPHSGLKSIRWALSTHPMTSDVGEGHVGVQRLDNQTSCGGQDNCYCPAVGGCEIDRYLLTFTNLVDNKTDQGDHHREYYVTITVTNHASLTTTTVVDLLLDESPPTVGVVWEGLSDDGQAEMDFTSTDTVHVRWHGFHDHQSGVSLYRVGLGARCMTVPEMEASDNVTEVEFGNMASLGIPSEGRYYVSVVAYNGALAPSEVACSDGITYDTTPPALLNLSLSHARSGHMLGCTQRGQVWLVNNNLTRVALDSNATGCTVVCPLPVSLHDVTHLPMSSSQVVEKELSDHYCRNLPKMSEDSVIVLPSDYVMMTWQGHDTESEMEEYYIGMGGDRTTSSAPDLLPFTPTHGHVSYHARHVGLGHGDLFFVFLQAQTKAGLNVTLTLGPVVIDVTPPDVTQPLTALVKEGYLLVSWQGNVFDDPEQPPGVEFDVTFRVGYTGGFVTPFLTMPQSSLAQCRKNNVTGCVRYPITALYAHDTQDGRSFFFQLHVINAAGHVTTVNTSSVRLPAHYPPSHAVVMDVIKTMVPDFDTTTDDPVATATATETSSTDWTTDDSFSTPTIIVSPSPTAVGDSKSTEKLNTPNLVAEFSNDVDAIVQRESMCTAWRGFYHEEEISIEAGLGTVPGQDDIISFQLVRNETSHCFNMTAAPVYTKVFSVIKATSSGGTAVFSSDGYVMIPKTDPENRMQVFNGGGCYGNNNVGSQIVEQASTSVNLSRISPTPVQLGDFIFVTFFPFIPGVSFHGAMILQTTLTGYQLVTMTTNITATLPAARTANITVTVQHCQKDAVVSHLPTDHVTGTWNIDGPWTPFIQYLKAETMDTTCLGSAVKKAKYSHQQCLLHAEKVEEVKRELHVHTNNVINDHSYVTSITPCFDDGCLPSVSSAPITYTSTHKVTFSFNQAFLRSVSSLALEVEVQATLDQQAGDVPHGNQSCVYQWTVGRDRAGSIPVTDWRVRETSSCSHIQIGESVGHRGNSGGTLFLCLQLLYPLKSDVAQCHKLSRPRHTDQFDPFHIIELDYSLFRQTDFGSLIHTQQLGSNLHDLYDLDLDFVKGDVMLSAILTGAANRNVTWFLMTNPHAPSLADCAGDPDCVTSSATSTGHVTFPRHLSKLQHGRVYYICAMTSAEPVATVTPGSETARQLCGDGVVIDDTPPVKGSVTIDNANAGFLANGERVLVTWSGFADVETEVSVLPDDVTLNFSVALGSYPGAEDIAGCVQVGQRTSWTFHHLDVQSGVTCVATVRAQDRVRHVTEAASEHVIIDKTPPVVSHVAAGTVTHENFLLGQQIPVYWEGVEDTESGIQMIEVGVTNEGGGDNVIEFGACEGSSTTLTDTSLLVDGHAYVVLLKVTNRAGLVTLKSSAPFVVDSSPPSPGHVWHSGSNTSTPSGYSREVGVLSVKWAGFTDPHSGLDYFRIGLGSAPNVTDVVPFVYVGKQTAYTWRRELDQGTKYYATLQACNRAGLCRVTSSNSVTFDDSPPTAGIVTVGSYGHHSTFLGHNTSVPVQWTGFSDPQTGIQHFTWCVGTLPHLCDVTPSTHTLLSRDAHRAGLALPVATPLYVTVRASNPAGLETVGVSDSFVVDPTPPEVVTRPHFLSPRDGSPVVSQWDRSVLRVAWELRDPDSSVVSHTVYIRSKLTGRLVLDPVTLGADTELTVTLDQSSLLADGDSHWVSVTACNAAHLCVTATSDVITIDSTPPVTGTFLSPLRWSREVSDVTGDVMTAVEVRWRGFSDAESGVTQYEVMAGRRYNGEELSGGRVRVRHNQTAMTQHVTLEMRGELQTGDVVHLALLAHNPVRRHSPLLRMAFTCLHDNNNATSGTLLLERHSCQAAYCTKECTCAARGTLCDDVTAACVELDPSHPLTSGFAVLPYMGRPEGLSLSSASTHSNDSSVTPGNAPLITRDKFTTSAKCLEGHWSLVLPQSLVNVSRFEISFSLVNKSAGEGVFGKGEPVWNDVGRDMTAVHCLPGNRTLLSGQRYVMHVRVWLSRDQHVTFISPSVMVDHTPPQVRRGGAVIESDSTCIHDLDYVTSQDSDVTVCWAGVFRDSQSDVNKYEIWMGTSQFASNLHQLTDVGRNTTWTFPLMHLEPGTRYFVTVRAWNEAGLQTTAVSDGFLSDVTPPVAGVVFASGRHSNRHVQSSTSTLASSWHGFEDKHSGVASYHAAVYDTSDVTMPVMSFGGVGIKTELGLQNLTLQHQHSYVIAVKATDAAGLESQVAKSPAILVDVTPPEGVTCTDFNLQGETTLTPTGAPSVLPATYHADVTGAVREIGEVVRVEVTATGADHAAVGVLHLAELKMPLHFRFSPSGVATSQHHFLSPHAGVLTLRVVVEARTGAVIIAKLYNCTSTVVSPEHAVTLRQMSHNSISVCARIRDRESGLQTLMLGVGTTPGGLQVRPWTRVGHGGHMNIDVHAQHATLLYVTAVAENRAGQWSRFTSQPVTFDRTAPLVSDVTLTLRYEGEGEVKVNAVFAEGRWTSEDAESDVEYCTCHLEGEHTEDPALQKSEPVRDGTCRWQLRHPRHGSEVTMSVTCVNRVYLSTSLMSSPVTVLLQPPDVSQVTMDSLSNNALMSPYDRSSPQVRSNNSSLHFFWRGVQDPTVTRFYFRFLQESLPLTEWSPLEMYKTTAILEKRARSITRTGKVTAQLKAVNSRNMTSQVISAAVLLDDTMPRLTGQAATASLREDQLHLDWRHVFDVTRDVTYSVFAGSEQGFGDVINHVTTTSTSYTGYSSRSTSVVHVIIQAVYDNGLFTVYTGVLDTRV</sequence>
<proteinExistence type="predicted"/>
<comment type="caution">
    <text evidence="2">The sequence shown here is derived from an EMBL/GenBank/DDBJ whole genome shotgun (WGS) entry which is preliminary data.</text>
</comment>
<protein>
    <recommendedName>
        <fullName evidence="1">Fibronectin type-III domain-containing protein</fullName>
    </recommendedName>
</protein>
<dbReference type="InterPro" id="IPR036116">
    <property type="entry name" value="FN3_sf"/>
</dbReference>
<dbReference type="InterPro" id="IPR013783">
    <property type="entry name" value="Ig-like_fold"/>
</dbReference>
<evidence type="ECO:0000313" key="2">
    <source>
        <dbReference type="EMBL" id="KAK7087345.1"/>
    </source>
</evidence>